<gene>
    <name evidence="4" type="ORF">HNR40_008821</name>
</gene>
<evidence type="ECO:0000259" key="3">
    <source>
        <dbReference type="Pfam" id="PF17853"/>
    </source>
</evidence>
<accession>A0A7W8ELE3</accession>
<evidence type="ECO:0000259" key="2">
    <source>
        <dbReference type="Pfam" id="PF13556"/>
    </source>
</evidence>
<dbReference type="InterPro" id="IPR041522">
    <property type="entry name" value="CdaR_GGDEF"/>
</dbReference>
<name>A0A7W8ELE3_9ACTN</name>
<dbReference type="PANTHER" id="PTHR33744">
    <property type="entry name" value="CARBOHYDRATE DIACID REGULATOR"/>
    <property type="match status" value="1"/>
</dbReference>
<protein>
    <recommendedName>
        <fullName evidence="6">PucR family transcriptional regulator</fullName>
    </recommendedName>
</protein>
<dbReference type="Gene3D" id="1.10.10.2840">
    <property type="entry name" value="PucR C-terminal helix-turn-helix domain"/>
    <property type="match status" value="1"/>
</dbReference>
<dbReference type="EMBL" id="JACHIN010000016">
    <property type="protein sequence ID" value="MBB5083318.1"/>
    <property type="molecule type" value="Genomic_DNA"/>
</dbReference>
<evidence type="ECO:0000313" key="5">
    <source>
        <dbReference type="Proteomes" id="UP000568380"/>
    </source>
</evidence>
<dbReference type="InterPro" id="IPR025736">
    <property type="entry name" value="PucR_C-HTH_dom"/>
</dbReference>
<evidence type="ECO:0000256" key="1">
    <source>
        <dbReference type="ARBA" id="ARBA00006754"/>
    </source>
</evidence>
<dbReference type="RefSeq" id="WP_184972288.1">
    <property type="nucleotide sequence ID" value="NZ_JACHIN010000016.1"/>
</dbReference>
<dbReference type="AlphaFoldDB" id="A0A7W8ELE3"/>
<sequence>MEQVEYLEPSLAQVIERIGPQYVTVVEAPHGVDVPVSGPAILDPVLDDAPRPGTLVLLVGLTAGSPDAETTLHGLTGAAAAVVRADVAAAERLAPAARAAGIALVALHTQMPWSLLHTMVEDAVLLGDSLISAPGPLEAPGRDLGSVPLGDLNALVNVIAETFDRPVGILDTEWRLLAYSAVPGQVNDELQRQVILTKSVPASNAPRETRRLLLTTQQALRFHTGEPFDSPEQRVWRIGVGIRSGPEPLGMLWILEGHERLPEERLVLAEEFARLAGAHLLRARTARDADRERRGRLVGEALDGDPAACRRLGLPRTGLTVLAITSQGQPEHLLDAVATYLDAYRRSAACVLRDHTVYCLLPAPDLRTARETAADLARRLAPRHRLTAAVGSPATADTLATSLRHADLVLTVLRSSGARVATIDEVRPAAALIELQSLLAAHPNLLLHTFSPPAGEETVTAWLEAHGDIRAAAASLAVHPNTLRYRLRRLESSGYDLSTPDARLTTWLRLRLSQPPP</sequence>
<keyword evidence="5" id="KW-1185">Reference proteome</keyword>
<evidence type="ECO:0000313" key="4">
    <source>
        <dbReference type="EMBL" id="MBB5083318.1"/>
    </source>
</evidence>
<evidence type="ECO:0008006" key="6">
    <source>
        <dbReference type="Google" id="ProtNLM"/>
    </source>
</evidence>
<dbReference type="Pfam" id="PF17853">
    <property type="entry name" value="GGDEF_2"/>
    <property type="match status" value="1"/>
</dbReference>
<dbReference type="InterPro" id="IPR042070">
    <property type="entry name" value="PucR_C-HTH_sf"/>
</dbReference>
<comment type="similarity">
    <text evidence="1">Belongs to the CdaR family.</text>
</comment>
<proteinExistence type="inferred from homology"/>
<comment type="caution">
    <text evidence="4">The sequence shown here is derived from an EMBL/GenBank/DDBJ whole genome shotgun (WGS) entry which is preliminary data.</text>
</comment>
<organism evidence="4 5">
    <name type="scientific">Nonomuraea endophytica</name>
    <dbReference type="NCBI Taxonomy" id="714136"/>
    <lineage>
        <taxon>Bacteria</taxon>
        <taxon>Bacillati</taxon>
        <taxon>Actinomycetota</taxon>
        <taxon>Actinomycetes</taxon>
        <taxon>Streptosporangiales</taxon>
        <taxon>Streptosporangiaceae</taxon>
        <taxon>Nonomuraea</taxon>
    </lineage>
</organism>
<dbReference type="InterPro" id="IPR051448">
    <property type="entry name" value="CdaR-like_regulators"/>
</dbReference>
<reference evidence="4 5" key="1">
    <citation type="submission" date="2020-08" db="EMBL/GenBank/DDBJ databases">
        <title>Genomic Encyclopedia of Type Strains, Phase IV (KMG-IV): sequencing the most valuable type-strain genomes for metagenomic binning, comparative biology and taxonomic classification.</title>
        <authorList>
            <person name="Goeker M."/>
        </authorList>
    </citation>
    <scope>NUCLEOTIDE SEQUENCE [LARGE SCALE GENOMIC DNA]</scope>
    <source>
        <strain evidence="4 5">DSM 45385</strain>
    </source>
</reference>
<dbReference type="Pfam" id="PF13556">
    <property type="entry name" value="HTH_30"/>
    <property type="match status" value="1"/>
</dbReference>
<dbReference type="PANTHER" id="PTHR33744:SF17">
    <property type="entry name" value="CONSERVED PROTEIN"/>
    <property type="match status" value="1"/>
</dbReference>
<feature type="domain" description="PucR C-terminal helix-turn-helix" evidence="2">
    <location>
        <begin position="457"/>
        <end position="511"/>
    </location>
</feature>
<feature type="domain" description="CdaR GGDEF-like" evidence="3">
    <location>
        <begin position="309"/>
        <end position="411"/>
    </location>
</feature>
<dbReference type="Proteomes" id="UP000568380">
    <property type="component" value="Unassembled WGS sequence"/>
</dbReference>